<dbReference type="AlphaFoldDB" id="A0AA35Y8I9"/>
<sequence>MLWCNRCSWKEKGSNGVVEEKGSEAVMAVVVEVSAMEAAKKRKLEMTMDVRNHTHLLLDHGGDGGDGSDGGGDECQRRKEDRETQGLDKKQRKEEPGRID</sequence>
<protein>
    <submittedName>
        <fullName evidence="2">Uncharacterized protein</fullName>
    </submittedName>
</protein>
<feature type="compositionally biased region" description="Basic and acidic residues" evidence="1">
    <location>
        <begin position="74"/>
        <end position="100"/>
    </location>
</feature>
<name>A0AA35Y8I9_LACSI</name>
<keyword evidence="3" id="KW-1185">Reference proteome</keyword>
<feature type="region of interest" description="Disordered" evidence="1">
    <location>
        <begin position="55"/>
        <end position="100"/>
    </location>
</feature>
<organism evidence="2 3">
    <name type="scientific">Lactuca saligna</name>
    <name type="common">Willowleaf lettuce</name>
    <dbReference type="NCBI Taxonomy" id="75948"/>
    <lineage>
        <taxon>Eukaryota</taxon>
        <taxon>Viridiplantae</taxon>
        <taxon>Streptophyta</taxon>
        <taxon>Embryophyta</taxon>
        <taxon>Tracheophyta</taxon>
        <taxon>Spermatophyta</taxon>
        <taxon>Magnoliopsida</taxon>
        <taxon>eudicotyledons</taxon>
        <taxon>Gunneridae</taxon>
        <taxon>Pentapetalae</taxon>
        <taxon>asterids</taxon>
        <taxon>campanulids</taxon>
        <taxon>Asterales</taxon>
        <taxon>Asteraceae</taxon>
        <taxon>Cichorioideae</taxon>
        <taxon>Cichorieae</taxon>
        <taxon>Lactucinae</taxon>
        <taxon>Lactuca</taxon>
    </lineage>
</organism>
<gene>
    <name evidence="2" type="ORF">LSALG_LOCUS2573</name>
</gene>
<evidence type="ECO:0000313" key="2">
    <source>
        <dbReference type="EMBL" id="CAI9261798.1"/>
    </source>
</evidence>
<reference evidence="2" key="1">
    <citation type="submission" date="2023-04" db="EMBL/GenBank/DDBJ databases">
        <authorList>
            <person name="Vijverberg K."/>
            <person name="Xiong W."/>
            <person name="Schranz E."/>
        </authorList>
    </citation>
    <scope>NUCLEOTIDE SEQUENCE</scope>
</reference>
<dbReference type="EMBL" id="OX465086">
    <property type="protein sequence ID" value="CAI9261798.1"/>
    <property type="molecule type" value="Genomic_DNA"/>
</dbReference>
<accession>A0AA35Y8I9</accession>
<evidence type="ECO:0000313" key="3">
    <source>
        <dbReference type="Proteomes" id="UP001177003"/>
    </source>
</evidence>
<evidence type="ECO:0000256" key="1">
    <source>
        <dbReference type="SAM" id="MobiDB-lite"/>
    </source>
</evidence>
<dbReference type="Proteomes" id="UP001177003">
    <property type="component" value="Chromosome 0"/>
</dbReference>
<proteinExistence type="predicted"/>